<protein>
    <recommendedName>
        <fullName evidence="6">LRRNT domain-containing protein</fullName>
    </recommendedName>
</protein>
<dbReference type="PANTHER" id="PTHR24369:SF211">
    <property type="entry name" value="LEUCINE-RICH REPEAT-CONTAINING PROTEIN 15-LIKE"/>
    <property type="match status" value="1"/>
</dbReference>
<comment type="caution">
    <text evidence="7">The sequence shown here is derived from an EMBL/GenBank/DDBJ whole genome shotgun (WGS) entry which is preliminary data.</text>
</comment>
<dbReference type="GO" id="GO:0005886">
    <property type="term" value="C:plasma membrane"/>
    <property type="evidence" value="ECO:0007669"/>
    <property type="project" value="TreeGrafter"/>
</dbReference>
<dbReference type="InterPro" id="IPR003591">
    <property type="entry name" value="Leu-rich_rpt_typical-subtyp"/>
</dbReference>
<feature type="chain" id="PRO_5041662565" description="LRRNT domain-containing protein" evidence="5">
    <location>
        <begin position="25"/>
        <end position="942"/>
    </location>
</feature>
<keyword evidence="3" id="KW-0677">Repeat</keyword>
<feature type="signal peptide" evidence="5">
    <location>
        <begin position="1"/>
        <end position="24"/>
    </location>
</feature>
<keyword evidence="4" id="KW-0472">Membrane</keyword>
<dbReference type="InterPro" id="IPR001611">
    <property type="entry name" value="Leu-rich_rpt"/>
</dbReference>
<keyword evidence="2 5" id="KW-0732">Signal</keyword>
<dbReference type="PRINTS" id="PR00019">
    <property type="entry name" value="LEURICHRPT"/>
</dbReference>
<dbReference type="SMART" id="SM00369">
    <property type="entry name" value="LRR_TYP"/>
    <property type="match status" value="14"/>
</dbReference>
<dbReference type="InterPro" id="IPR032675">
    <property type="entry name" value="LRR_dom_sf"/>
</dbReference>
<sequence length="942" mass="106763">MELLILAMILVGMNCLCTWEKGKGTCILDQEVPPTFDPGTHSIILNCSATALADILPLSKYHKLSELAITSCRIRNLLEICRLENLRSVNFYNTDLRELPQFPENCLRHATSISFRRNNIKSVQPGVFFAQESLSELILKENEISQLNDASFTGLLELQTLDLSNNGMKSLSRDPFRGLLRLVVLKLNNNRLRVLESGLLRDLSSLQELDLSNNIIERVDFGAFDNLQNLHSLKLANNKLNVIDGYTFRGLSGLAELELDYNNITRLANGSFRPFLGLTQLSLKGNNLPLIPRAIFDLTMLKRLDLSFNSIMSVEDNFFANSTQLVVLLINNNQLQSIMGRALYGLSKLEILEVANNRLELIEPGSLDGSENLQEIRFDCNFLDDINGLFRNLMKLRFVNLSGNGVQLFDYSFLPLSVEFLDLHSNEISEISNYYELETRMNLKFMDLSFNQISMINEKQIPNSVETILLNNNKIQNVLANTFSAKTNMTLIDLRRNAIQYLKPTAVWLRDESQITWIKLGQNPFICDCGLEWLTGLTNQSRHQPILVDSHDVSCHIVIAPEVPQKLMEVKSEEFLCKYESHCFALCHCCEFDACDCEMACPSGCRCYHDAAWGTNLVDCSSSKLSDIPSRVPMDVTHLRLDGNPLIDLGSHSFIGRKNLQILHINNSDIAHIQNRTFYGIPNVVILHMEYNLLVELDGGEFEPLQALKELYLQNNLLEFIPAQTFDYLKSLKILNLSGNKLKTLLAERLPPSLKILNLYNNPLRCEGCFSRSLASLSDQLEVESNMSMLFCTELTFMGTRNYQKLLELGMPCAEESASMAPVYSVDFVAIITASIAVLIVLLGCIVAIVLLKRDHLSLWLQAKDRTYSVEEYPNDNKSASVHQDYFVVPRSNRYEIERVVADTENEYMTISPNVCKETGREWHLNYPSLNHTDSFGKALYV</sequence>
<dbReference type="InterPro" id="IPR050541">
    <property type="entry name" value="LRR_TM_domain-containing"/>
</dbReference>
<evidence type="ECO:0000259" key="6">
    <source>
        <dbReference type="SMART" id="SM00013"/>
    </source>
</evidence>
<evidence type="ECO:0000256" key="1">
    <source>
        <dbReference type="ARBA" id="ARBA00022614"/>
    </source>
</evidence>
<evidence type="ECO:0000313" key="8">
    <source>
        <dbReference type="Proteomes" id="UP001187531"/>
    </source>
</evidence>
<gene>
    <name evidence="7" type="ORF">QYM36_010345</name>
</gene>
<dbReference type="Gene3D" id="3.80.10.10">
    <property type="entry name" value="Ribonuclease Inhibitor"/>
    <property type="match status" value="5"/>
</dbReference>
<dbReference type="SMART" id="SM00013">
    <property type="entry name" value="LRRNT"/>
    <property type="match status" value="1"/>
</dbReference>
<proteinExistence type="predicted"/>
<evidence type="ECO:0000256" key="3">
    <source>
        <dbReference type="ARBA" id="ARBA00022737"/>
    </source>
</evidence>
<evidence type="ECO:0000256" key="4">
    <source>
        <dbReference type="SAM" id="Phobius"/>
    </source>
</evidence>
<name>A0AA88LBX6_ARTSF</name>
<feature type="transmembrane region" description="Helical" evidence="4">
    <location>
        <begin position="828"/>
        <end position="852"/>
    </location>
</feature>
<keyword evidence="1" id="KW-0433">Leucine-rich repeat</keyword>
<dbReference type="PROSITE" id="PS51450">
    <property type="entry name" value="LRR"/>
    <property type="match status" value="2"/>
</dbReference>
<evidence type="ECO:0000256" key="5">
    <source>
        <dbReference type="SAM" id="SignalP"/>
    </source>
</evidence>
<dbReference type="Pfam" id="PF13855">
    <property type="entry name" value="LRR_8"/>
    <property type="match status" value="4"/>
</dbReference>
<dbReference type="SUPFAM" id="SSF52058">
    <property type="entry name" value="L domain-like"/>
    <property type="match status" value="4"/>
</dbReference>
<dbReference type="AlphaFoldDB" id="A0AA88LBX6"/>
<dbReference type="SMART" id="SM00365">
    <property type="entry name" value="LRR_SD22"/>
    <property type="match status" value="7"/>
</dbReference>
<dbReference type="FunFam" id="3.80.10.10:FF:001164">
    <property type="entry name" value="GH01279p"/>
    <property type="match status" value="1"/>
</dbReference>
<reference evidence="7" key="1">
    <citation type="submission" date="2023-07" db="EMBL/GenBank/DDBJ databases">
        <title>Chromosome-level genome assembly of Artemia franciscana.</title>
        <authorList>
            <person name="Jo E."/>
        </authorList>
    </citation>
    <scope>NUCLEOTIDE SEQUENCE</scope>
    <source>
        <tissue evidence="7">Whole body</tissue>
    </source>
</reference>
<keyword evidence="4" id="KW-1133">Transmembrane helix</keyword>
<feature type="domain" description="LRRNT" evidence="6">
    <location>
        <begin position="600"/>
        <end position="638"/>
    </location>
</feature>
<dbReference type="InterPro" id="IPR000372">
    <property type="entry name" value="LRRNT"/>
</dbReference>
<organism evidence="7 8">
    <name type="scientific">Artemia franciscana</name>
    <name type="common">Brine shrimp</name>
    <name type="synonym">Artemia sanfranciscana</name>
    <dbReference type="NCBI Taxonomy" id="6661"/>
    <lineage>
        <taxon>Eukaryota</taxon>
        <taxon>Metazoa</taxon>
        <taxon>Ecdysozoa</taxon>
        <taxon>Arthropoda</taxon>
        <taxon>Crustacea</taxon>
        <taxon>Branchiopoda</taxon>
        <taxon>Anostraca</taxon>
        <taxon>Artemiidae</taxon>
        <taxon>Artemia</taxon>
    </lineage>
</organism>
<dbReference type="EMBL" id="JAVRJZ010000012">
    <property type="protein sequence ID" value="KAK2715740.1"/>
    <property type="molecule type" value="Genomic_DNA"/>
</dbReference>
<keyword evidence="4" id="KW-0812">Transmembrane</keyword>
<dbReference type="PANTHER" id="PTHR24369">
    <property type="entry name" value="ANTIGEN BSP, PUTATIVE-RELATED"/>
    <property type="match status" value="1"/>
</dbReference>
<evidence type="ECO:0000256" key="2">
    <source>
        <dbReference type="ARBA" id="ARBA00022729"/>
    </source>
</evidence>
<accession>A0AA88LBX6</accession>
<keyword evidence="8" id="KW-1185">Reference proteome</keyword>
<evidence type="ECO:0000313" key="7">
    <source>
        <dbReference type="EMBL" id="KAK2715740.1"/>
    </source>
</evidence>
<dbReference type="Proteomes" id="UP001187531">
    <property type="component" value="Unassembled WGS sequence"/>
</dbReference>